<dbReference type="InterPro" id="IPR003386">
    <property type="entry name" value="LACT/PDAT_acylTrfase"/>
</dbReference>
<dbReference type="InterPro" id="IPR029058">
    <property type="entry name" value="AB_hydrolase_fold"/>
</dbReference>
<gene>
    <name evidence="1" type="ORF">UW44_C0010G0036</name>
</gene>
<comment type="caution">
    <text evidence="1">The sequence shown here is derived from an EMBL/GenBank/DDBJ whole genome shotgun (WGS) entry which is preliminary data.</text>
</comment>
<evidence type="ECO:0000313" key="1">
    <source>
        <dbReference type="EMBL" id="KKT51598.1"/>
    </source>
</evidence>
<name>A0A0G1HYD9_9BACT</name>
<dbReference type="GO" id="GO:0006629">
    <property type="term" value="P:lipid metabolic process"/>
    <property type="evidence" value="ECO:0007669"/>
    <property type="project" value="InterPro"/>
</dbReference>
<dbReference type="AlphaFoldDB" id="A0A0G1HYD9"/>
<dbReference type="Proteomes" id="UP000034006">
    <property type="component" value="Unassembled WGS sequence"/>
</dbReference>
<sequence>MKAPASFRWFSFAIIWILALLVFPINSLASSIFNDDFVNLDTNFWEIFAHSVGDVKTVDGTYLTLSAIQGYSFPYVYLKNVTIPDNNFTIETKFKFSGTVTYGNGLIFSDKLLSYGTYSDLASNDLIFAAWPLNSTTVDISSSLCLKDSIGCTNGSYVHIAYVPSDVWTEMKIEEIDGRYILTVGGQSYETRDSSRKISHFWIGNPQTTTQTQIWPSIHVDYFGIYNNSIVNKFPIIVLPGFGGSWDIAAILSGTSGNNWEVPEQITVYDGLLNSLKINGYEEDKDIFLFPYDWRKPLDALADDLKNFITNKGLANKKIDMIGHSMGGLVARAYAQKYGVEKIDKIITAGSPHFGLVDSYGLWEGAVFWGNVWWEKALLSLTTELNRVPGERKIDTLRRVAPSILDLSPTNDFLYLNNLLKPWSNLLQKNLYLGNLNSQSTQVDAVLFPLWSDDEQTRSSIKTTMRNRHDSLMGTWEDGKPIKNKPFNLMPGDGTVTKESAIGPFSSNAIEGSGNHISVISAEQNIQQILNNLGVSSDSISGSYSTYPSSVFIASLRSPGRLEVCDLLKNKCNNDLGLYFSGEKLFMLPGYVGEELRVRVYEAGLGNYSLHLGSVTETDTWAKIDGRLQKSGQVDTFDVINGEPFPFKKEHCLKDGWKKYTYVKFKNQGYCVSYVEKHEGDHND</sequence>
<keyword evidence="1" id="KW-0808">Transferase</keyword>
<proteinExistence type="predicted"/>
<accession>A0A0G1HYD9</accession>
<dbReference type="SUPFAM" id="SSF53474">
    <property type="entry name" value="alpha/beta-Hydrolases"/>
    <property type="match status" value="1"/>
</dbReference>
<dbReference type="PANTHER" id="PTHR11440">
    <property type="entry name" value="LECITHIN-CHOLESTEROL ACYLTRANSFERASE-RELATED"/>
    <property type="match status" value="1"/>
</dbReference>
<dbReference type="Gene3D" id="3.40.50.1820">
    <property type="entry name" value="alpha/beta hydrolase"/>
    <property type="match status" value="1"/>
</dbReference>
<keyword evidence="1" id="KW-0012">Acyltransferase</keyword>
<organism evidence="1 2">
    <name type="scientific">Candidatus Collierbacteria bacterium GW2011_GWB2_44_22</name>
    <dbReference type="NCBI Taxonomy" id="1618387"/>
    <lineage>
        <taxon>Bacteria</taxon>
        <taxon>Candidatus Collieribacteriota</taxon>
    </lineage>
</organism>
<reference evidence="1 2" key="1">
    <citation type="journal article" date="2015" name="Nature">
        <title>rRNA introns, odd ribosomes, and small enigmatic genomes across a large radiation of phyla.</title>
        <authorList>
            <person name="Brown C.T."/>
            <person name="Hug L.A."/>
            <person name="Thomas B.C."/>
            <person name="Sharon I."/>
            <person name="Castelle C.J."/>
            <person name="Singh A."/>
            <person name="Wilkins M.J."/>
            <person name="Williams K.H."/>
            <person name="Banfield J.F."/>
        </authorList>
    </citation>
    <scope>NUCLEOTIDE SEQUENCE [LARGE SCALE GENOMIC DNA]</scope>
</reference>
<dbReference type="Pfam" id="PF02450">
    <property type="entry name" value="LCAT"/>
    <property type="match status" value="1"/>
</dbReference>
<evidence type="ECO:0000313" key="2">
    <source>
        <dbReference type="Proteomes" id="UP000034006"/>
    </source>
</evidence>
<protein>
    <submittedName>
        <fullName evidence="1">Lecithin:cholesterol acyltransferase</fullName>
    </submittedName>
</protein>
<dbReference type="EMBL" id="LCIH01000010">
    <property type="protein sequence ID" value="KKT51598.1"/>
    <property type="molecule type" value="Genomic_DNA"/>
</dbReference>
<dbReference type="GO" id="GO:0008374">
    <property type="term" value="F:O-acyltransferase activity"/>
    <property type="evidence" value="ECO:0007669"/>
    <property type="project" value="InterPro"/>
</dbReference>
<dbReference type="STRING" id="1618387.UW44_C0010G0036"/>